<evidence type="ECO:0000313" key="3">
    <source>
        <dbReference type="EMBL" id="CDK28575.1"/>
    </source>
</evidence>
<dbReference type="GeneID" id="34521953"/>
<gene>
    <name evidence="3" type="ORF">KUCA_T00004558001</name>
</gene>
<sequence>MNTAETMQTSPQLVTGSLWFDSEGTEDEYAHSKNKLMTFFKPQKNQEYLGNLDILPTNLAANSEPKRQSLRIEKSTKFMARLKNGLNKINQRNSSEPETCFISTPFGFSHVAHIDQETTFGLESAFPQNHTAEELEQLRLQQKIDEKQVGYSSFRTTPTGYSSSRRHTATSSLGAHNRSASAAAPTRTSSTSSNSLFTRSASNSTLSSAVSNDKAKYHQRQSSRLPSVTDEVEYQPTHKSEASLKSLRELEKKQVRMACSKTHAQSASLSLDDASTFQFPPKTLSATPKSQVSSFGAPSELMHTPSLPGPPTETIPWNSPDSNFFVRQSWIYENIHSPAKLKTFNDSTTTLDPASYTQSTLNGVDEDASQLMSLNAGKFSKTNRESIRKSYATGDDVVTAFRGLGLDTKELKMRQSMLLPGLEAC</sequence>
<dbReference type="RefSeq" id="XP_022460565.1">
    <property type="nucleotide sequence ID" value="XM_022601305.1"/>
</dbReference>
<reference evidence="3" key="1">
    <citation type="submission" date="2013-12" db="EMBL/GenBank/DDBJ databases">
        <authorList>
            <person name="Genoscope - CEA"/>
        </authorList>
    </citation>
    <scope>NUCLEOTIDE SEQUENCE</scope>
    <source>
        <strain evidence="3">CBS 1993</strain>
    </source>
</reference>
<feature type="region of interest" description="Disordered" evidence="1">
    <location>
        <begin position="149"/>
        <end position="245"/>
    </location>
</feature>
<organism evidence="3 4">
    <name type="scientific">Kuraishia capsulata CBS 1993</name>
    <dbReference type="NCBI Taxonomy" id="1382522"/>
    <lineage>
        <taxon>Eukaryota</taxon>
        <taxon>Fungi</taxon>
        <taxon>Dikarya</taxon>
        <taxon>Ascomycota</taxon>
        <taxon>Saccharomycotina</taxon>
        <taxon>Pichiomycetes</taxon>
        <taxon>Pichiales</taxon>
        <taxon>Pichiaceae</taxon>
        <taxon>Kuraishia</taxon>
    </lineage>
</organism>
<feature type="compositionally biased region" description="Low complexity" evidence="1">
    <location>
        <begin position="177"/>
        <end position="212"/>
    </location>
</feature>
<proteinExistence type="predicted"/>
<dbReference type="HOGENOM" id="CLU_645669_0_0_1"/>
<feature type="compositionally biased region" description="Basic and acidic residues" evidence="1">
    <location>
        <begin position="236"/>
        <end position="245"/>
    </location>
</feature>
<dbReference type="Proteomes" id="UP000019384">
    <property type="component" value="Unassembled WGS sequence"/>
</dbReference>
<protein>
    <recommendedName>
        <fullName evidence="2">CRIB domain-containing protein</fullName>
    </recommendedName>
</protein>
<feature type="compositionally biased region" description="Polar residues" evidence="1">
    <location>
        <begin position="150"/>
        <end position="174"/>
    </location>
</feature>
<reference evidence="3" key="2">
    <citation type="submission" date="2014-02" db="EMBL/GenBank/DDBJ databases">
        <title>Complete DNA sequence of /Kuraishia capsulata/ illustrates novel genomic features among budding yeasts (/Saccharomycotina/).</title>
        <authorList>
            <person name="Morales L."/>
            <person name="Noel B."/>
            <person name="Porcel B."/>
            <person name="Marcet-Houben M."/>
            <person name="Hullo M-F."/>
            <person name="Sacerdot C."/>
            <person name="Tekaia F."/>
            <person name="Leh-Louis V."/>
            <person name="Despons L."/>
            <person name="Khanna V."/>
            <person name="Aury J-M."/>
            <person name="Barbe V."/>
            <person name="Couloux A."/>
            <person name="Labadie K."/>
            <person name="Pelletier E."/>
            <person name="Souciet J-L."/>
            <person name="Boekhout T."/>
            <person name="Gabaldon T."/>
            <person name="Wincker P."/>
            <person name="Dujon B."/>
        </authorList>
    </citation>
    <scope>NUCLEOTIDE SEQUENCE</scope>
    <source>
        <strain evidence="3">CBS 1993</strain>
    </source>
</reference>
<name>W6MXB0_9ASCO</name>
<dbReference type="EMBL" id="HG793129">
    <property type="protein sequence ID" value="CDK28575.1"/>
    <property type="molecule type" value="Genomic_DNA"/>
</dbReference>
<accession>W6MXB0</accession>
<evidence type="ECO:0000259" key="2">
    <source>
        <dbReference type="PROSITE" id="PS50108"/>
    </source>
</evidence>
<keyword evidence="4" id="KW-1185">Reference proteome</keyword>
<feature type="domain" description="CRIB" evidence="2">
    <location>
        <begin position="102"/>
        <end position="115"/>
    </location>
</feature>
<dbReference type="AlphaFoldDB" id="W6MXB0"/>
<dbReference type="PROSITE" id="PS50108">
    <property type="entry name" value="CRIB"/>
    <property type="match status" value="1"/>
</dbReference>
<evidence type="ECO:0000256" key="1">
    <source>
        <dbReference type="SAM" id="MobiDB-lite"/>
    </source>
</evidence>
<dbReference type="InterPro" id="IPR000095">
    <property type="entry name" value="CRIB_dom"/>
</dbReference>
<evidence type="ECO:0000313" key="4">
    <source>
        <dbReference type="Proteomes" id="UP000019384"/>
    </source>
</evidence>